<sequence length="207" mass="22181">MRTPTGSILECVPPAVKLAALFSISVLLFLTGSLTLLGSAAGTVLVLCLLFCRFAVLQWLKAWPLLLTIAAVALWTAYNDGYQEALVLLLRLGTLSLVATVVTVTTSIGEFIETVTRAAIPLERLGIANARDIGLAIGLVMRFVPDVRQRYLAVVDAHRARGLPLRPTTLIAPMVIGTLKSADDIADAIDARGIRTNSHPQKRAENA</sequence>
<evidence type="ECO:0000256" key="4">
    <source>
        <dbReference type="ARBA" id="ARBA00022989"/>
    </source>
</evidence>
<feature type="transmembrane region" description="Helical" evidence="6">
    <location>
        <begin position="59"/>
        <end position="78"/>
    </location>
</feature>
<keyword evidence="4 6" id="KW-1133">Transmembrane helix</keyword>
<dbReference type="RefSeq" id="WP_188720996.1">
    <property type="nucleotide sequence ID" value="NZ_BMIF01000005.1"/>
</dbReference>
<comment type="caution">
    <text evidence="7">The sequence shown here is derived from an EMBL/GenBank/DDBJ whole genome shotgun (WGS) entry which is preliminary data.</text>
</comment>
<evidence type="ECO:0000256" key="2">
    <source>
        <dbReference type="ARBA" id="ARBA00008564"/>
    </source>
</evidence>
<evidence type="ECO:0000313" key="7">
    <source>
        <dbReference type="EMBL" id="GGA66832.1"/>
    </source>
</evidence>
<dbReference type="Pfam" id="PF02361">
    <property type="entry name" value="CbiQ"/>
    <property type="match status" value="1"/>
</dbReference>
<keyword evidence="3 6" id="KW-0812">Transmembrane</keyword>
<comment type="similarity">
    <text evidence="2">Belongs to the CbiQ family.</text>
</comment>
<protein>
    <submittedName>
        <fullName evidence="7">Transporter</fullName>
    </submittedName>
</protein>
<proteinExistence type="inferred from homology"/>
<accession>A0A916RS06</accession>
<reference evidence="7" key="1">
    <citation type="journal article" date="2014" name="Int. J. Syst. Evol. Microbiol.">
        <title>Complete genome sequence of Corynebacterium casei LMG S-19264T (=DSM 44701T), isolated from a smear-ripened cheese.</title>
        <authorList>
            <consortium name="US DOE Joint Genome Institute (JGI-PGF)"/>
            <person name="Walter F."/>
            <person name="Albersmeier A."/>
            <person name="Kalinowski J."/>
            <person name="Ruckert C."/>
        </authorList>
    </citation>
    <scope>NUCLEOTIDE SEQUENCE</scope>
    <source>
        <strain evidence="7">CGMCC 1.15320</strain>
    </source>
</reference>
<dbReference type="PANTHER" id="PTHR33514">
    <property type="entry name" value="PROTEIN ABCI12, CHLOROPLASTIC"/>
    <property type="match status" value="1"/>
</dbReference>
<evidence type="ECO:0000256" key="5">
    <source>
        <dbReference type="ARBA" id="ARBA00023136"/>
    </source>
</evidence>
<reference evidence="7" key="2">
    <citation type="submission" date="2020-09" db="EMBL/GenBank/DDBJ databases">
        <authorList>
            <person name="Sun Q."/>
            <person name="Zhou Y."/>
        </authorList>
    </citation>
    <scope>NUCLEOTIDE SEQUENCE</scope>
    <source>
        <strain evidence="7">CGMCC 1.15320</strain>
    </source>
</reference>
<comment type="subcellular location">
    <subcellularLocation>
        <location evidence="1">Membrane</location>
        <topology evidence="1">Multi-pass membrane protein</topology>
    </subcellularLocation>
</comment>
<dbReference type="EMBL" id="BMIF01000005">
    <property type="protein sequence ID" value="GGA66832.1"/>
    <property type="molecule type" value="Genomic_DNA"/>
</dbReference>
<evidence type="ECO:0000256" key="1">
    <source>
        <dbReference type="ARBA" id="ARBA00004141"/>
    </source>
</evidence>
<dbReference type="InterPro" id="IPR003339">
    <property type="entry name" value="ABC/ECF_trnsptr_transmembrane"/>
</dbReference>
<feature type="transmembrane region" description="Helical" evidence="6">
    <location>
        <begin position="20"/>
        <end position="52"/>
    </location>
</feature>
<keyword evidence="5 6" id="KW-0472">Membrane</keyword>
<dbReference type="PANTHER" id="PTHR33514:SF13">
    <property type="entry name" value="PROTEIN ABCI12, CHLOROPLASTIC"/>
    <property type="match status" value="1"/>
</dbReference>
<dbReference type="GO" id="GO:0005886">
    <property type="term" value="C:plasma membrane"/>
    <property type="evidence" value="ECO:0007669"/>
    <property type="project" value="TreeGrafter"/>
</dbReference>
<keyword evidence="8" id="KW-1185">Reference proteome</keyword>
<dbReference type="Proteomes" id="UP000636264">
    <property type="component" value="Unassembled WGS sequence"/>
</dbReference>
<organism evidence="7 8">
    <name type="scientific">Nitratireductor aestuarii</name>
    <dbReference type="NCBI Taxonomy" id="1735103"/>
    <lineage>
        <taxon>Bacteria</taxon>
        <taxon>Pseudomonadati</taxon>
        <taxon>Pseudomonadota</taxon>
        <taxon>Alphaproteobacteria</taxon>
        <taxon>Hyphomicrobiales</taxon>
        <taxon>Phyllobacteriaceae</taxon>
        <taxon>Nitratireductor</taxon>
    </lineage>
</organism>
<evidence type="ECO:0000256" key="3">
    <source>
        <dbReference type="ARBA" id="ARBA00022692"/>
    </source>
</evidence>
<gene>
    <name evidence="7" type="ORF">GCM10011385_20900</name>
</gene>
<dbReference type="AlphaFoldDB" id="A0A916RS06"/>
<feature type="transmembrane region" description="Helical" evidence="6">
    <location>
        <begin position="90"/>
        <end position="112"/>
    </location>
</feature>
<evidence type="ECO:0000256" key="6">
    <source>
        <dbReference type="SAM" id="Phobius"/>
    </source>
</evidence>
<name>A0A916RS06_9HYPH</name>
<evidence type="ECO:0000313" key="8">
    <source>
        <dbReference type="Proteomes" id="UP000636264"/>
    </source>
</evidence>